<feature type="compositionally biased region" description="Basic residues" evidence="6">
    <location>
        <begin position="580"/>
        <end position="609"/>
    </location>
</feature>
<dbReference type="InterPro" id="IPR017907">
    <property type="entry name" value="Znf_RING_CS"/>
</dbReference>
<feature type="compositionally biased region" description="Basic and acidic residues" evidence="6">
    <location>
        <begin position="1962"/>
        <end position="1993"/>
    </location>
</feature>
<dbReference type="PROSITE" id="PS00028">
    <property type="entry name" value="ZINC_FINGER_C2H2_1"/>
    <property type="match status" value="1"/>
</dbReference>
<dbReference type="InterPro" id="IPR001650">
    <property type="entry name" value="Helicase_C-like"/>
</dbReference>
<dbReference type="InterPro" id="IPR013083">
    <property type="entry name" value="Znf_RING/FYVE/PHD"/>
</dbReference>
<dbReference type="Pfam" id="PF13639">
    <property type="entry name" value="zf-RING_2"/>
    <property type="match status" value="1"/>
</dbReference>
<feature type="region of interest" description="Disordered" evidence="6">
    <location>
        <begin position="1"/>
        <end position="24"/>
    </location>
</feature>
<sequence length="2019" mass="225154">MDASRRKRKASRVQRLTPRQQEAQSWAVVAGAGDDADGAAAAFILAPQVVEAKDEEDELLSEQQQRKRQKVKKGKKRLGAGSRQRREHASEEEMLTIRAVGERDEDAEEAEGGASRCIFIASGFALQDELASADGEGGLSVDAAAASSLPTTIARIRLVPFKSAILSDAEINHALANDHTSPPSSSSSTSADSCDRQQLRATLGLFLSTEGDVVACAPFDSAFASRIAATGDDGSVQAPPVVPQEVIDAALYLLRHKPHLVGVQAAVVGAGPGSSSRERRVELRFLLRPSAFKGARHADELKREQPGEAFHAIRRLMAWAYPGTVNDLYEEERNKPSAGTAEAGKQGGGEESTFDPMDLYRELSRCSEEGKRRLARETRPVGDALRAEDLEIPGLVATLRSYQRKAVGWMKLRETAQRSDEEDQDGDDQSLIDEPNASKRRRRGRRGHHHGRDVLLQPVHGQVYACPLPGTVGRLGKTVEVLALILANPRPPHAGVVAKTGPGAMLTGGDATEATAHDDPQPSGIRQTNGRLRKSKRNRKKRQHKEIESPTENTEEEDQVWCFCGDDDPDYAGVWVQTVTRKRRRTSKNTTPKKRNTKGKRRTSKKKKKGESSEDEYREEEGEEEEEGAEDDRSKQEVTEVLTGDSYECPECTARGGQQLESRATLIVCPDSILTQWQQEIERHTRPGALKYLVYEGVRGTVSKHAGGLPIVRPAQLVDYDVVLTTYTTLRNDLSHVISQSPSRNFRDKKRYRPIPTPLLGVRFWRTCLDEVQMIETPSTKVAKMALRLSTVNRWGVSGTPIQRRGLEDLHGLIAFLQLAPFDARSVWRQCVQLPYERGEMRDKLHGFLRTIMWRTSKVDVVDEIDIPPLHEKTRFLTFSPVEAHFYKKRLGDTVQRTRTIFERLKHNRAINFEKNVSKIFGSLLSLRQACCHPQVGSKSGLTSLQKNTMSMSELLLQLIIRATIECADGQRNLVASLNGLAGVALVNGDKLQAIRNYRQVLGMEFRPIDEEGRKQLPASVNEAEIISVDALQRLHALANLAEVFQGMADDERAELEKTEGHTLNDHRLVEEAAKLRELYAKRAELEQLVAQDKWKEATRKIKEAEDATITHNGESRVKPEIITGEDTVEREVRLNAWWVEALNLIDSADDNHNCDFVTKLRNELLAQEERTQGKMRGRGGRALTLAHRFQTVATLKHLLFNELKELAKKRAAAVNALLHLGDRTPTAADVELSGNCRQCRSYFNKTGQVCDHCKAHVLLMNYDGSLYRYRQKAPGEDGDGDDGDGAKKAHSKNKKGKTPAQGEDGEASETVGFGSFRESSEAEQVLAHIVRHLRSSSGSSKSDEERKQLLEEGADHIKRLQMMKHELKLSHEVWTKQKERLSALDELEMATVRIRLRVPGEIVPPEEEVVKLWPVQVEEVKRRLEVMKKESESELQRARGQLRYLKTLAQNKAKVDREEGEHQQPPIDGSAVDTTKGKEKLEADASEGDGVEEEVKECVICQETLKNDSDVAILLCGHEFCCPCIMTMVDRALHGTIKCPTCRSRMNTTELTFFSSSATTTTAPPTVLTSSHVIGDGHDDDAAEEARARALQEAEETAQERRVEVKGSWGTKIEGVVRCILHVQQSAQAQEREREKGKEKADADAGAMDDELLLQNITRVDNNSRIKCLVFSQWDDVLLLVSRALSENGVNNIRLRTANKKILQRDLDNFKSRSDVPVLLLPIRTGCNGLNLIEATHVFIVEPSLNLGAEAQAVGRVHRIGQSKQTFVYRFFIQSTVESKIYEHVYQKPKDRPQVTSAPTESSSSSGGSIEKSHTDAMEVEDHDAATPTAAAAVVVTKQNQAAEADSVDALWEENMSHFHRTKKGRECDMSLAELGELLGIDQADQAAAAAVDTGGAQPVSATGGGGEELEGQQAAANEAYWAEAVEYHRRTMRRDDALREIERVASWERRWKHHQRKRQLQQDDQKEEASKKEHEEAKDDREGGDNEQEAECRVERYGRMMAPQVWRQLDALRPQQP</sequence>
<dbReference type="PROSITE" id="PS50089">
    <property type="entry name" value="ZF_RING_2"/>
    <property type="match status" value="1"/>
</dbReference>
<feature type="region of interest" description="Disordered" evidence="6">
    <location>
        <begin position="1455"/>
        <end position="1477"/>
    </location>
</feature>
<dbReference type="PROSITE" id="PS51194">
    <property type="entry name" value="HELICASE_CTER"/>
    <property type="match status" value="1"/>
</dbReference>
<evidence type="ECO:0000259" key="8">
    <source>
        <dbReference type="PROSITE" id="PS51194"/>
    </source>
</evidence>
<gene>
    <name evidence="9" type="ORF">ACA1_214970</name>
</gene>
<dbReference type="Pfam" id="PF21325">
    <property type="entry name" value="SHPRH_helical-1st"/>
    <property type="match status" value="1"/>
</dbReference>
<organism evidence="9 10">
    <name type="scientific">Acanthamoeba castellanii (strain ATCC 30010 / Neff)</name>
    <dbReference type="NCBI Taxonomy" id="1257118"/>
    <lineage>
        <taxon>Eukaryota</taxon>
        <taxon>Amoebozoa</taxon>
        <taxon>Discosea</taxon>
        <taxon>Longamoebia</taxon>
        <taxon>Centramoebida</taxon>
        <taxon>Acanthamoebidae</taxon>
        <taxon>Acanthamoeba</taxon>
    </lineage>
</organism>
<proteinExistence type="predicted"/>
<dbReference type="SMART" id="SM00487">
    <property type="entry name" value="DEXDc"/>
    <property type="match status" value="1"/>
</dbReference>
<feature type="compositionally biased region" description="Basic residues" evidence="6">
    <location>
        <begin position="1289"/>
        <end position="1298"/>
    </location>
</feature>
<evidence type="ECO:0000313" key="10">
    <source>
        <dbReference type="Proteomes" id="UP000011083"/>
    </source>
</evidence>
<protein>
    <submittedName>
        <fullName evidence="9">SNF2 family Nterminal domain containing protein</fullName>
    </submittedName>
</protein>
<feature type="compositionally biased region" description="Acidic residues" evidence="6">
    <location>
        <begin position="420"/>
        <end position="431"/>
    </location>
</feature>
<dbReference type="Gene3D" id="3.30.40.10">
    <property type="entry name" value="Zinc/RING finger domain, C3HC4 (zinc finger)"/>
    <property type="match status" value="1"/>
</dbReference>
<dbReference type="PANTHER" id="PTHR45865:SF1">
    <property type="entry name" value="E3 UBIQUITIN-PROTEIN LIGASE SHPRH"/>
    <property type="match status" value="1"/>
</dbReference>
<reference evidence="9 10" key="1">
    <citation type="journal article" date="2013" name="Genome Biol.">
        <title>Genome of Acanthamoeba castellanii highlights extensive lateral gene transfer and early evolution of tyrosine kinase signaling.</title>
        <authorList>
            <person name="Clarke M."/>
            <person name="Lohan A.J."/>
            <person name="Liu B."/>
            <person name="Lagkouvardos I."/>
            <person name="Roy S."/>
            <person name="Zafar N."/>
            <person name="Bertelli C."/>
            <person name="Schilde C."/>
            <person name="Kianianmomeni A."/>
            <person name="Burglin T.R."/>
            <person name="Frech C."/>
            <person name="Turcotte B."/>
            <person name="Kopec K.O."/>
            <person name="Synnott J.M."/>
            <person name="Choo C."/>
            <person name="Paponov I."/>
            <person name="Finkler A."/>
            <person name="Soon Heng Tan C."/>
            <person name="Hutchins A.P."/>
            <person name="Weinmeier T."/>
            <person name="Rattei T."/>
            <person name="Chu J.S."/>
            <person name="Gimenez G."/>
            <person name="Irimia M."/>
            <person name="Rigden D.J."/>
            <person name="Fitzpatrick D.A."/>
            <person name="Lorenzo-Morales J."/>
            <person name="Bateman A."/>
            <person name="Chiu C.H."/>
            <person name="Tang P."/>
            <person name="Hegemann P."/>
            <person name="Fromm H."/>
            <person name="Raoult D."/>
            <person name="Greub G."/>
            <person name="Miranda-Saavedra D."/>
            <person name="Chen N."/>
            <person name="Nash P."/>
            <person name="Ginger M.L."/>
            <person name="Horn M."/>
            <person name="Schaap P."/>
            <person name="Caler L."/>
            <person name="Loftus B."/>
        </authorList>
    </citation>
    <scope>NUCLEOTIDE SEQUENCE [LARGE SCALE GENOMIC DNA]</scope>
    <source>
        <strain evidence="9 10">Neff</strain>
    </source>
</reference>
<dbReference type="SUPFAM" id="SSF57850">
    <property type="entry name" value="RING/U-box"/>
    <property type="match status" value="1"/>
</dbReference>
<dbReference type="InterPro" id="IPR048686">
    <property type="entry name" value="SHPRH_helical_1st"/>
</dbReference>
<keyword evidence="3" id="KW-0378">Hydrolase</keyword>
<dbReference type="Gene3D" id="3.40.50.300">
    <property type="entry name" value="P-loop containing nucleotide triphosphate hydrolases"/>
    <property type="match status" value="1"/>
</dbReference>
<dbReference type="OMA" id="CENERIP"/>
<dbReference type="KEGG" id="acan:ACA1_214970"/>
<evidence type="ECO:0000256" key="2">
    <source>
        <dbReference type="ARBA" id="ARBA00022771"/>
    </source>
</evidence>
<feature type="compositionally biased region" description="Acidic residues" evidence="6">
    <location>
        <begin position="613"/>
        <end position="630"/>
    </location>
</feature>
<dbReference type="Proteomes" id="UP000011083">
    <property type="component" value="Unassembled WGS sequence"/>
</dbReference>
<feature type="region of interest" description="Disordered" evidence="6">
    <location>
        <begin position="1274"/>
        <end position="1311"/>
    </location>
</feature>
<dbReference type="GeneID" id="14915765"/>
<keyword evidence="10" id="KW-1185">Reference proteome</keyword>
<feature type="compositionally biased region" description="Basic residues" evidence="6">
    <location>
        <begin position="438"/>
        <end position="451"/>
    </location>
</feature>
<feature type="region of interest" description="Disordered" evidence="6">
    <location>
        <begin position="576"/>
        <end position="642"/>
    </location>
</feature>
<dbReference type="Pfam" id="PF00271">
    <property type="entry name" value="Helicase_C"/>
    <property type="match status" value="1"/>
</dbReference>
<evidence type="ECO:0000256" key="5">
    <source>
        <dbReference type="PROSITE-ProRule" id="PRU00175"/>
    </source>
</evidence>
<evidence type="ECO:0000256" key="4">
    <source>
        <dbReference type="ARBA" id="ARBA00022833"/>
    </source>
</evidence>
<evidence type="ECO:0000256" key="1">
    <source>
        <dbReference type="ARBA" id="ARBA00022723"/>
    </source>
</evidence>
<dbReference type="Gene3D" id="3.40.50.10810">
    <property type="entry name" value="Tandem AAA-ATPase domain"/>
    <property type="match status" value="1"/>
</dbReference>
<accession>L8GR02</accession>
<dbReference type="InterPro" id="IPR052583">
    <property type="entry name" value="ATP-helicase/E3_Ub-Ligase"/>
</dbReference>
<keyword evidence="2 5" id="KW-0863">Zinc-finger</keyword>
<dbReference type="GO" id="GO:0005634">
    <property type="term" value="C:nucleus"/>
    <property type="evidence" value="ECO:0007669"/>
    <property type="project" value="TreeGrafter"/>
</dbReference>
<dbReference type="InterPro" id="IPR014001">
    <property type="entry name" value="Helicase_ATP-bd"/>
</dbReference>
<evidence type="ECO:0000259" key="7">
    <source>
        <dbReference type="PROSITE" id="PS50089"/>
    </source>
</evidence>
<feature type="region of interest" description="Disordered" evidence="6">
    <location>
        <begin position="333"/>
        <end position="357"/>
    </location>
</feature>
<dbReference type="InterPro" id="IPR001841">
    <property type="entry name" value="Znf_RING"/>
</dbReference>
<dbReference type="STRING" id="1257118.L8GR02"/>
<feature type="compositionally biased region" description="Basic residues" evidence="6">
    <location>
        <begin position="1"/>
        <end position="12"/>
    </location>
</feature>
<dbReference type="VEuPathDB" id="AmoebaDB:ACA1_214970"/>
<dbReference type="SMART" id="SM00490">
    <property type="entry name" value="HELICc"/>
    <property type="match status" value="1"/>
</dbReference>
<evidence type="ECO:0000256" key="6">
    <source>
        <dbReference type="SAM" id="MobiDB-lite"/>
    </source>
</evidence>
<dbReference type="InterPro" id="IPR027417">
    <property type="entry name" value="P-loop_NTPase"/>
</dbReference>
<feature type="compositionally biased region" description="Basic residues" evidence="6">
    <location>
        <begin position="531"/>
        <end position="544"/>
    </location>
</feature>
<dbReference type="RefSeq" id="XP_004337081.1">
    <property type="nucleotide sequence ID" value="XM_004337033.1"/>
</dbReference>
<dbReference type="CDD" id="cd18793">
    <property type="entry name" value="SF2_C_SNF"/>
    <property type="match status" value="1"/>
</dbReference>
<dbReference type="SMART" id="SM00184">
    <property type="entry name" value="RING"/>
    <property type="match status" value="1"/>
</dbReference>
<dbReference type="OrthoDB" id="19575at2759"/>
<evidence type="ECO:0000313" key="9">
    <source>
        <dbReference type="EMBL" id="ELR15068.1"/>
    </source>
</evidence>
<dbReference type="EMBL" id="KB008036">
    <property type="protein sequence ID" value="ELR15068.1"/>
    <property type="molecule type" value="Genomic_DNA"/>
</dbReference>
<dbReference type="Pfam" id="PF00176">
    <property type="entry name" value="SNF2-rel_dom"/>
    <property type="match status" value="1"/>
</dbReference>
<feature type="region of interest" description="Disordered" evidence="6">
    <location>
        <begin position="1789"/>
        <end position="1819"/>
    </location>
</feature>
<keyword evidence="1" id="KW-0479">Metal-binding</keyword>
<keyword evidence="4" id="KW-0862">Zinc</keyword>
<feature type="region of interest" description="Disordered" evidence="6">
    <location>
        <begin position="415"/>
        <end position="454"/>
    </location>
</feature>
<feature type="region of interest" description="Disordered" evidence="6">
    <location>
        <begin position="54"/>
        <end position="92"/>
    </location>
</feature>
<dbReference type="GO" id="GO:0016787">
    <property type="term" value="F:hydrolase activity"/>
    <property type="evidence" value="ECO:0007669"/>
    <property type="project" value="UniProtKB-KW"/>
</dbReference>
<dbReference type="SUPFAM" id="SSF52540">
    <property type="entry name" value="P-loop containing nucleoside triphosphate hydrolases"/>
    <property type="match status" value="2"/>
</dbReference>
<feature type="region of interest" description="Disordered" evidence="6">
    <location>
        <begin position="1891"/>
        <end position="1916"/>
    </location>
</feature>
<feature type="compositionally biased region" description="Basic residues" evidence="6">
    <location>
        <begin position="1952"/>
        <end position="1961"/>
    </location>
</feature>
<feature type="domain" description="RING-type" evidence="7">
    <location>
        <begin position="1499"/>
        <end position="1544"/>
    </location>
</feature>
<dbReference type="GO" id="GO:0000209">
    <property type="term" value="P:protein polyubiquitination"/>
    <property type="evidence" value="ECO:0007669"/>
    <property type="project" value="TreeGrafter"/>
</dbReference>
<dbReference type="PROSITE" id="PS00518">
    <property type="entry name" value="ZF_RING_1"/>
    <property type="match status" value="1"/>
</dbReference>
<dbReference type="PANTHER" id="PTHR45865">
    <property type="entry name" value="E3 UBIQUITIN-PROTEIN LIGASE SHPRH FAMILY MEMBER"/>
    <property type="match status" value="1"/>
</dbReference>
<dbReference type="InterPro" id="IPR038718">
    <property type="entry name" value="SNF2-like_sf"/>
</dbReference>
<dbReference type="GO" id="GO:0061630">
    <property type="term" value="F:ubiquitin protein ligase activity"/>
    <property type="evidence" value="ECO:0007669"/>
    <property type="project" value="TreeGrafter"/>
</dbReference>
<dbReference type="GO" id="GO:0006974">
    <property type="term" value="P:DNA damage response"/>
    <property type="evidence" value="ECO:0007669"/>
    <property type="project" value="TreeGrafter"/>
</dbReference>
<dbReference type="InterPro" id="IPR000330">
    <property type="entry name" value="SNF2_N"/>
</dbReference>
<dbReference type="GO" id="GO:0005524">
    <property type="term" value="F:ATP binding"/>
    <property type="evidence" value="ECO:0007669"/>
    <property type="project" value="InterPro"/>
</dbReference>
<evidence type="ECO:0000256" key="3">
    <source>
        <dbReference type="ARBA" id="ARBA00022801"/>
    </source>
</evidence>
<dbReference type="InterPro" id="IPR049730">
    <property type="entry name" value="SNF2/RAD54-like_C"/>
</dbReference>
<dbReference type="GO" id="GO:0008270">
    <property type="term" value="F:zinc ion binding"/>
    <property type="evidence" value="ECO:0007669"/>
    <property type="project" value="UniProtKB-KW"/>
</dbReference>
<name>L8GR02_ACACF</name>
<feature type="domain" description="Helicase C-terminal" evidence="8">
    <location>
        <begin position="1653"/>
        <end position="1805"/>
    </location>
</feature>
<feature type="region of interest" description="Disordered" evidence="6">
    <location>
        <begin position="503"/>
        <end position="558"/>
    </location>
</feature>
<feature type="region of interest" description="Disordered" evidence="6">
    <location>
        <begin position="1952"/>
        <end position="1993"/>
    </location>
</feature>
<dbReference type="InterPro" id="IPR013087">
    <property type="entry name" value="Znf_C2H2_type"/>
</dbReference>
<feature type="compositionally biased region" description="Basic residues" evidence="6">
    <location>
        <begin position="66"/>
        <end position="86"/>
    </location>
</feature>